<evidence type="ECO:0000259" key="2">
    <source>
        <dbReference type="PROSITE" id="PS51762"/>
    </source>
</evidence>
<dbReference type="EMBL" id="BQKY01000007">
    <property type="protein sequence ID" value="GJN90652.1"/>
    <property type="molecule type" value="Genomic_DNA"/>
</dbReference>
<reference evidence="3 4" key="1">
    <citation type="submission" date="2021-12" db="EMBL/GenBank/DDBJ databases">
        <title>High titer production of polyol ester of fatty acids by Rhodotorula paludigena BS15 towards product separation-free biomass refinery.</title>
        <authorList>
            <person name="Mano J."/>
            <person name="Ono H."/>
            <person name="Tanaka T."/>
            <person name="Naito K."/>
            <person name="Sushida H."/>
            <person name="Ike M."/>
            <person name="Tokuyasu K."/>
            <person name="Kitaoka M."/>
        </authorList>
    </citation>
    <scope>NUCLEOTIDE SEQUENCE [LARGE SCALE GENOMIC DNA]</scope>
    <source>
        <strain evidence="3 4">BS15</strain>
    </source>
</reference>
<protein>
    <recommendedName>
        <fullName evidence="2">GH16 domain-containing protein</fullName>
    </recommendedName>
</protein>
<feature type="signal peptide" evidence="1">
    <location>
        <begin position="1"/>
        <end position="23"/>
    </location>
</feature>
<dbReference type="PROSITE" id="PS51762">
    <property type="entry name" value="GH16_2"/>
    <property type="match status" value="1"/>
</dbReference>
<dbReference type="CDD" id="cd02181">
    <property type="entry name" value="GH16_fungal_Lam16A_glucanase"/>
    <property type="match status" value="1"/>
</dbReference>
<evidence type="ECO:0000256" key="1">
    <source>
        <dbReference type="SAM" id="SignalP"/>
    </source>
</evidence>
<dbReference type="Gene3D" id="2.60.120.200">
    <property type="match status" value="1"/>
</dbReference>
<sequence length="411" mass="44382">MLSSSLVVVPLLAAALVAQPAAAYPPAASDPVYIALVNNEETLVVKKRDLVDLEDRATVRCAATTDCSKAAYAIPPNSHYACNKARATCTWSCARSATTTPASPAGPKAPAATPVLKRTYAGATFFDQFNFWSKPDPTHGQVNYLTREAATRQGLVSVSKAGTAVLQIDRSSKLVLGAKRDSVRIESKEVYQPGNLIILDMKHAPWGPSVWPAFWLYNYPWPQSGEVDIYEGVNSRTFNQATLHTVPGCTRSGAQTGNSAASSPSCDAYGPTWGCSSFDYDQTSYGDGFNRAGGGVFAVLFAETGISMWRFPRARIPADIKSGAPRWKSWGTPFAAFDGSTCDTRTYFKNQMLTFDITTCGDWAGQDGVWRDPSLSGPVYPRYANCAAAVADPAAMKEAYFEVNYLKVFSV</sequence>
<dbReference type="Proteomes" id="UP001342314">
    <property type="component" value="Unassembled WGS sequence"/>
</dbReference>
<dbReference type="SUPFAM" id="SSF49899">
    <property type="entry name" value="Concanavalin A-like lectins/glucanases"/>
    <property type="match status" value="1"/>
</dbReference>
<keyword evidence="1" id="KW-0732">Signal</keyword>
<dbReference type="PANTHER" id="PTHR10963:SF24">
    <property type="entry name" value="GLYCOSIDASE C21B10.07-RELATED"/>
    <property type="match status" value="1"/>
</dbReference>
<accession>A0AAV5GNR5</accession>
<dbReference type="InterPro" id="IPR013320">
    <property type="entry name" value="ConA-like_dom_sf"/>
</dbReference>
<dbReference type="GO" id="GO:0009251">
    <property type="term" value="P:glucan catabolic process"/>
    <property type="evidence" value="ECO:0007669"/>
    <property type="project" value="TreeGrafter"/>
</dbReference>
<name>A0AAV5GNR5_9BASI</name>
<proteinExistence type="predicted"/>
<gene>
    <name evidence="3" type="ORF">Rhopal_003664-T1</name>
</gene>
<dbReference type="PANTHER" id="PTHR10963">
    <property type="entry name" value="GLYCOSYL HYDROLASE-RELATED"/>
    <property type="match status" value="1"/>
</dbReference>
<keyword evidence="4" id="KW-1185">Reference proteome</keyword>
<dbReference type="GO" id="GO:0004553">
    <property type="term" value="F:hydrolase activity, hydrolyzing O-glycosyl compounds"/>
    <property type="evidence" value="ECO:0007669"/>
    <property type="project" value="InterPro"/>
</dbReference>
<feature type="chain" id="PRO_5043921395" description="GH16 domain-containing protein" evidence="1">
    <location>
        <begin position="24"/>
        <end position="411"/>
    </location>
</feature>
<evidence type="ECO:0000313" key="3">
    <source>
        <dbReference type="EMBL" id="GJN90652.1"/>
    </source>
</evidence>
<organism evidence="3 4">
    <name type="scientific">Rhodotorula paludigena</name>
    <dbReference type="NCBI Taxonomy" id="86838"/>
    <lineage>
        <taxon>Eukaryota</taxon>
        <taxon>Fungi</taxon>
        <taxon>Dikarya</taxon>
        <taxon>Basidiomycota</taxon>
        <taxon>Pucciniomycotina</taxon>
        <taxon>Microbotryomycetes</taxon>
        <taxon>Sporidiobolales</taxon>
        <taxon>Sporidiobolaceae</taxon>
        <taxon>Rhodotorula</taxon>
    </lineage>
</organism>
<dbReference type="Pfam" id="PF26113">
    <property type="entry name" value="GH16_XgeA"/>
    <property type="match status" value="1"/>
</dbReference>
<feature type="domain" description="GH16" evidence="2">
    <location>
        <begin position="102"/>
        <end position="372"/>
    </location>
</feature>
<comment type="caution">
    <text evidence="3">The sequence shown here is derived from an EMBL/GenBank/DDBJ whole genome shotgun (WGS) entry which is preliminary data.</text>
</comment>
<dbReference type="AlphaFoldDB" id="A0AAV5GNR5"/>
<dbReference type="InterPro" id="IPR000757">
    <property type="entry name" value="Beta-glucanase-like"/>
</dbReference>
<dbReference type="InterPro" id="IPR050546">
    <property type="entry name" value="Glycosyl_Hydrlase_16"/>
</dbReference>
<evidence type="ECO:0000313" key="4">
    <source>
        <dbReference type="Proteomes" id="UP001342314"/>
    </source>
</evidence>